<reference evidence="8" key="2">
    <citation type="submission" date="2020-11" db="EMBL/GenBank/DDBJ databases">
        <authorList>
            <person name="Cecchin M."/>
            <person name="Marcolungo L."/>
            <person name="Rossato M."/>
            <person name="Girolomoni L."/>
            <person name="Cosentino E."/>
            <person name="Cuine S."/>
            <person name="Li-Beisson Y."/>
            <person name="Delledonne M."/>
            <person name="Ballottari M."/>
        </authorList>
    </citation>
    <scope>NUCLEOTIDE SEQUENCE</scope>
    <source>
        <strain evidence="8">211/11P</strain>
        <tissue evidence="8">Whole cell</tissue>
    </source>
</reference>
<keyword evidence="9" id="KW-1185">Reference proteome</keyword>
<organism evidence="8 9">
    <name type="scientific">Chlorella vulgaris</name>
    <name type="common">Green alga</name>
    <dbReference type="NCBI Taxonomy" id="3077"/>
    <lineage>
        <taxon>Eukaryota</taxon>
        <taxon>Viridiplantae</taxon>
        <taxon>Chlorophyta</taxon>
        <taxon>core chlorophytes</taxon>
        <taxon>Trebouxiophyceae</taxon>
        <taxon>Chlorellales</taxon>
        <taxon>Chlorellaceae</taxon>
        <taxon>Chlorella clade</taxon>
        <taxon>Chlorella</taxon>
    </lineage>
</organism>
<keyword evidence="3" id="KW-0689">Ribosomal protein</keyword>
<evidence type="ECO:0000256" key="1">
    <source>
        <dbReference type="ARBA" id="ARBA00004173"/>
    </source>
</evidence>
<comment type="subcellular location">
    <subcellularLocation>
        <location evidence="1">Mitochondrion</location>
    </subcellularLocation>
</comment>
<dbReference type="GO" id="GO:0003735">
    <property type="term" value="F:structural constituent of ribosome"/>
    <property type="evidence" value="ECO:0007669"/>
    <property type="project" value="InterPro"/>
</dbReference>
<dbReference type="InterPro" id="IPR039927">
    <property type="entry name" value="Ribosomal_mL43"/>
</dbReference>
<reference evidence="8" key="1">
    <citation type="journal article" date="2019" name="Plant J.">
        <title>Chlorella vulgaris genome assembly and annotation reveals the molecular basis for metabolic acclimation to high light conditions.</title>
        <authorList>
            <person name="Cecchin M."/>
            <person name="Marcolungo L."/>
            <person name="Rossato M."/>
            <person name="Girolomoni L."/>
            <person name="Cosentino E."/>
            <person name="Cuine S."/>
            <person name="Li-Beisson Y."/>
            <person name="Delledonne M."/>
            <person name="Ballottari M."/>
        </authorList>
    </citation>
    <scope>NUCLEOTIDE SEQUENCE</scope>
    <source>
        <strain evidence="8">211/11P</strain>
    </source>
</reference>
<dbReference type="Proteomes" id="UP001055712">
    <property type="component" value="Unassembled WGS sequence"/>
</dbReference>
<comment type="similarity">
    <text evidence="2">Belongs to the mitochondrion-specific ribosomal protein mL43 family.</text>
</comment>
<evidence type="ECO:0000256" key="4">
    <source>
        <dbReference type="ARBA" id="ARBA00023128"/>
    </source>
</evidence>
<name>A0A9D4TH63_CHLVU</name>
<evidence type="ECO:0000256" key="2">
    <source>
        <dbReference type="ARBA" id="ARBA00006073"/>
    </source>
</evidence>
<keyword evidence="5" id="KW-0687">Ribonucleoprotein</keyword>
<evidence type="ECO:0000313" key="9">
    <source>
        <dbReference type="Proteomes" id="UP001055712"/>
    </source>
</evidence>
<proteinExistence type="inferred from homology"/>
<feature type="domain" description="Ribosomal protein/NADH dehydrogenase" evidence="7">
    <location>
        <begin position="18"/>
        <end position="91"/>
    </location>
</feature>
<evidence type="ECO:0000256" key="6">
    <source>
        <dbReference type="ARBA" id="ARBA00035188"/>
    </source>
</evidence>
<dbReference type="InterPro" id="IPR007741">
    <property type="entry name" value="Ribosomal_mL43/mS25/NADH_DH"/>
</dbReference>
<dbReference type="PANTHER" id="PTHR21396:SF2">
    <property type="entry name" value="LARGE RIBOSOMAL SUBUNIT PROTEIN ML43"/>
    <property type="match status" value="1"/>
</dbReference>
<evidence type="ECO:0000256" key="3">
    <source>
        <dbReference type="ARBA" id="ARBA00022980"/>
    </source>
</evidence>
<dbReference type="GO" id="GO:0032543">
    <property type="term" value="P:mitochondrial translation"/>
    <property type="evidence" value="ECO:0007669"/>
    <property type="project" value="InterPro"/>
</dbReference>
<keyword evidence="4" id="KW-0496">Mitochondrion</keyword>
<gene>
    <name evidence="8" type="ORF">D9Q98_009052</name>
</gene>
<dbReference type="Pfam" id="PF05047">
    <property type="entry name" value="L51_S25_CI-B8"/>
    <property type="match status" value="1"/>
</dbReference>
<evidence type="ECO:0000313" key="8">
    <source>
        <dbReference type="EMBL" id="KAI3425285.1"/>
    </source>
</evidence>
<dbReference type="SMART" id="SM00916">
    <property type="entry name" value="L51_S25_CI-B8"/>
    <property type="match status" value="1"/>
</dbReference>
<dbReference type="GO" id="GO:0005762">
    <property type="term" value="C:mitochondrial large ribosomal subunit"/>
    <property type="evidence" value="ECO:0007669"/>
    <property type="project" value="TreeGrafter"/>
</dbReference>
<sequence length="125" mass="14348">MARRGVWQLQKLLVHYCDFGGSSRGTRDFVEHMLPHFRRDNPQLAIETVVQRGKHPGLLAEYLNTTTRHVDVKNEPAEEVLRQAVYLRSSLGRKASLQVKHRTRSLTPSIQGPWTHELQDALKNA</sequence>
<protein>
    <recommendedName>
        <fullName evidence="6">Large ribosomal subunit protein mL43</fullName>
    </recommendedName>
</protein>
<dbReference type="EMBL" id="SIDB01000012">
    <property type="protein sequence ID" value="KAI3425285.1"/>
    <property type="molecule type" value="Genomic_DNA"/>
</dbReference>
<comment type="caution">
    <text evidence="8">The sequence shown here is derived from an EMBL/GenBank/DDBJ whole genome shotgun (WGS) entry which is preliminary data.</text>
</comment>
<evidence type="ECO:0000259" key="7">
    <source>
        <dbReference type="SMART" id="SM00916"/>
    </source>
</evidence>
<dbReference type="OrthoDB" id="88at2759"/>
<dbReference type="PANTHER" id="PTHR21396">
    <property type="entry name" value="39S RIBOSOMAL PROTEIN L43"/>
    <property type="match status" value="1"/>
</dbReference>
<evidence type="ECO:0000256" key="5">
    <source>
        <dbReference type="ARBA" id="ARBA00023274"/>
    </source>
</evidence>
<accession>A0A9D4TH63</accession>
<dbReference type="SUPFAM" id="SSF52833">
    <property type="entry name" value="Thioredoxin-like"/>
    <property type="match status" value="1"/>
</dbReference>
<dbReference type="AlphaFoldDB" id="A0A9D4TH63"/>
<dbReference type="InterPro" id="IPR036249">
    <property type="entry name" value="Thioredoxin-like_sf"/>
</dbReference>
<dbReference type="Gene3D" id="3.40.30.10">
    <property type="entry name" value="Glutaredoxin"/>
    <property type="match status" value="1"/>
</dbReference>